<proteinExistence type="predicted"/>
<accession>A0A6J7N307</accession>
<evidence type="ECO:0000256" key="1">
    <source>
        <dbReference type="ARBA" id="ARBA00023121"/>
    </source>
</evidence>
<organism evidence="4">
    <name type="scientific">freshwater metagenome</name>
    <dbReference type="NCBI Taxonomy" id="449393"/>
    <lineage>
        <taxon>unclassified sequences</taxon>
        <taxon>metagenomes</taxon>
        <taxon>ecological metagenomes</taxon>
    </lineage>
</organism>
<dbReference type="EMBL" id="CAFBPQ010000067">
    <property type="protein sequence ID" value="CAB5031923.1"/>
    <property type="molecule type" value="Genomic_DNA"/>
</dbReference>
<dbReference type="Gene3D" id="3.30.1180.10">
    <property type="match status" value="1"/>
</dbReference>
<dbReference type="PANTHER" id="PTHR33434:SF2">
    <property type="entry name" value="FATTY ACID-BINDING PROTEIN TM_1468"/>
    <property type="match status" value="1"/>
</dbReference>
<reference evidence="4" key="1">
    <citation type="submission" date="2020-05" db="EMBL/GenBank/DDBJ databases">
        <authorList>
            <person name="Chiriac C."/>
            <person name="Salcher M."/>
            <person name="Ghai R."/>
            <person name="Kavagutti S V."/>
        </authorList>
    </citation>
    <scope>NUCLEOTIDE SEQUENCE</scope>
</reference>
<protein>
    <submittedName>
        <fullName evidence="4">Unannotated protein</fullName>
    </submittedName>
</protein>
<sequence length="279" mass="29711">MGVRIVTDSACDLPEDVAAALHIEVVPLTIRFGKEEFVDREELDNATFWKKLRASETLPETAAPSAGAFETRYRKLIDRGATGIICINLSSKLSGTMQAAQVAASAVSGDCVVQVVDSETCSMGLGALCLTAARRAADGDSIESIVREVISRRDRTQLFGALDTLEYLKKGGRVGNAKALLGSMLSIKPVVEVRDGLVEEAGRVRTRSKSLKLLAEKVAAQPIDSLSVLHGQADDLEDLLDLLNPVFPRDEIQVGDVGPVIGTHGGPGVIGVTYQVSQQ</sequence>
<dbReference type="InterPro" id="IPR043168">
    <property type="entry name" value="DegV_C"/>
</dbReference>
<evidence type="ECO:0000313" key="4">
    <source>
        <dbReference type="EMBL" id="CAB4987586.1"/>
    </source>
</evidence>
<dbReference type="EMBL" id="CAEZYK010000003">
    <property type="protein sequence ID" value="CAB4713178.1"/>
    <property type="molecule type" value="Genomic_DNA"/>
</dbReference>
<evidence type="ECO:0000313" key="2">
    <source>
        <dbReference type="EMBL" id="CAB4713178.1"/>
    </source>
</evidence>
<dbReference type="InterPro" id="IPR003797">
    <property type="entry name" value="DegV"/>
</dbReference>
<dbReference type="EMBL" id="CAFBMM010000054">
    <property type="protein sequence ID" value="CAB4910283.1"/>
    <property type="molecule type" value="Genomic_DNA"/>
</dbReference>
<evidence type="ECO:0000313" key="5">
    <source>
        <dbReference type="EMBL" id="CAB5031923.1"/>
    </source>
</evidence>
<gene>
    <name evidence="2" type="ORF">UFOPK2683_00117</name>
    <name evidence="3" type="ORF">UFOPK3605_01057</name>
    <name evidence="4" type="ORF">UFOPK3897_01533</name>
    <name evidence="5" type="ORF">UFOPK4121_01470</name>
</gene>
<dbReference type="Gene3D" id="3.40.50.10170">
    <property type="match status" value="1"/>
</dbReference>
<dbReference type="PROSITE" id="PS51482">
    <property type="entry name" value="DEGV"/>
    <property type="match status" value="1"/>
</dbReference>
<dbReference type="EMBL" id="CAFBOF010000055">
    <property type="protein sequence ID" value="CAB4987586.1"/>
    <property type="molecule type" value="Genomic_DNA"/>
</dbReference>
<keyword evidence="1" id="KW-0446">Lipid-binding</keyword>
<dbReference type="InterPro" id="IPR050270">
    <property type="entry name" value="DegV_domain_contain"/>
</dbReference>
<name>A0A6J7N307_9ZZZZ</name>
<dbReference type="NCBIfam" id="TIGR00762">
    <property type="entry name" value="DegV"/>
    <property type="match status" value="1"/>
</dbReference>
<dbReference type="Pfam" id="PF02645">
    <property type="entry name" value="DegV"/>
    <property type="match status" value="1"/>
</dbReference>
<evidence type="ECO:0000313" key="3">
    <source>
        <dbReference type="EMBL" id="CAB4910283.1"/>
    </source>
</evidence>
<dbReference type="SUPFAM" id="SSF82549">
    <property type="entry name" value="DAK1/DegV-like"/>
    <property type="match status" value="1"/>
</dbReference>
<dbReference type="GO" id="GO:0008289">
    <property type="term" value="F:lipid binding"/>
    <property type="evidence" value="ECO:0007669"/>
    <property type="project" value="UniProtKB-KW"/>
</dbReference>
<dbReference type="AlphaFoldDB" id="A0A6J7N307"/>
<dbReference type="PANTHER" id="PTHR33434">
    <property type="entry name" value="DEGV DOMAIN-CONTAINING PROTEIN DR_1986-RELATED"/>
    <property type="match status" value="1"/>
</dbReference>